<dbReference type="SUPFAM" id="SSF55781">
    <property type="entry name" value="GAF domain-like"/>
    <property type="match status" value="1"/>
</dbReference>
<dbReference type="EMBL" id="LLXX01000157">
    <property type="protein sequence ID" value="KRR01652.1"/>
    <property type="molecule type" value="Genomic_DNA"/>
</dbReference>
<dbReference type="InterPro" id="IPR029016">
    <property type="entry name" value="GAF-like_dom_sf"/>
</dbReference>
<name>A0A0R3L1S5_9BRAD</name>
<dbReference type="Gene3D" id="3.30.450.40">
    <property type="match status" value="1"/>
</dbReference>
<evidence type="ECO:0008006" key="3">
    <source>
        <dbReference type="Google" id="ProtNLM"/>
    </source>
</evidence>
<keyword evidence="2" id="KW-1185">Reference proteome</keyword>
<dbReference type="AlphaFoldDB" id="A0A0R3L1S5"/>
<proteinExistence type="predicted"/>
<dbReference type="STRING" id="1518501.CQ10_19770"/>
<organism evidence="1 2">
    <name type="scientific">Bradyrhizobium valentinum</name>
    <dbReference type="NCBI Taxonomy" id="1518501"/>
    <lineage>
        <taxon>Bacteria</taxon>
        <taxon>Pseudomonadati</taxon>
        <taxon>Pseudomonadota</taxon>
        <taxon>Alphaproteobacteria</taxon>
        <taxon>Hyphomicrobiales</taxon>
        <taxon>Nitrobacteraceae</taxon>
        <taxon>Bradyrhizobium</taxon>
    </lineage>
</organism>
<reference evidence="1 2" key="1">
    <citation type="submission" date="2014-03" db="EMBL/GenBank/DDBJ databases">
        <title>Bradyrhizobium valentinum sp. nov., isolated from effective nodules of Lupinus mariae-josephae, a lupine endemic of basic-lime soils in Eastern Spain.</title>
        <authorList>
            <person name="Duran D."/>
            <person name="Rey L."/>
            <person name="Navarro A."/>
            <person name="Busquets A."/>
            <person name="Imperial J."/>
            <person name="Ruiz-Argueso T."/>
        </authorList>
    </citation>
    <scope>NUCLEOTIDE SEQUENCE [LARGE SCALE GENOMIC DNA]</scope>
    <source>
        <strain evidence="1 2">LmjM3</strain>
    </source>
</reference>
<sequence length="254" mass="28748">MIGLWIVARSESFLWLILGIFGSLRRIKLFGAEIELNEQTKRKIQSAAGEIDAALEEYKGRVDKEVARTVARYQIEQALSNLIDSDEVKSFVAERSKTFRCTIYIPDPIRYGRLYQLVDYCPSGAGRARTFSVRYGVIGRVWRTEVPTQEGDLLPPSAPGEVRTHEQEIDAVMSNWGMNRREAESALKHRSYFCCPLIHENSKVGLLYMDSTERDAFDHEQRVAVIEKATSAMGPLVSKTLDDLSTVALQIEVE</sequence>
<dbReference type="Proteomes" id="UP000051913">
    <property type="component" value="Unassembled WGS sequence"/>
</dbReference>
<protein>
    <recommendedName>
        <fullName evidence="3">GAF domain-containing protein</fullName>
    </recommendedName>
</protein>
<accession>A0A0R3L1S5</accession>
<gene>
    <name evidence="1" type="ORF">CP49_21815</name>
</gene>
<evidence type="ECO:0000313" key="2">
    <source>
        <dbReference type="Proteomes" id="UP000051913"/>
    </source>
</evidence>
<comment type="caution">
    <text evidence="1">The sequence shown here is derived from an EMBL/GenBank/DDBJ whole genome shotgun (WGS) entry which is preliminary data.</text>
</comment>
<evidence type="ECO:0000313" key="1">
    <source>
        <dbReference type="EMBL" id="KRR01652.1"/>
    </source>
</evidence>